<keyword evidence="7 8" id="KW-0472">Membrane</keyword>
<feature type="transmembrane region" description="Helical" evidence="8">
    <location>
        <begin position="373"/>
        <end position="394"/>
    </location>
</feature>
<comment type="subcellular location">
    <subcellularLocation>
        <location evidence="1 8">Membrane</location>
        <topology evidence="1 8">Multi-pass membrane protein</topology>
    </subcellularLocation>
</comment>
<dbReference type="NCBIfam" id="TIGR00820">
    <property type="entry name" value="zip"/>
    <property type="match status" value="1"/>
</dbReference>
<evidence type="ECO:0000256" key="3">
    <source>
        <dbReference type="ARBA" id="ARBA00022448"/>
    </source>
</evidence>
<evidence type="ECO:0000256" key="7">
    <source>
        <dbReference type="ARBA" id="ARBA00023136"/>
    </source>
</evidence>
<feature type="transmembrane region" description="Helical" evidence="8">
    <location>
        <begin position="279"/>
        <end position="303"/>
    </location>
</feature>
<dbReference type="PANTHER" id="PTHR11040">
    <property type="entry name" value="ZINC/IRON TRANSPORTER"/>
    <property type="match status" value="1"/>
</dbReference>
<dbReference type="GO" id="GO:0071578">
    <property type="term" value="P:zinc ion import across plasma membrane"/>
    <property type="evidence" value="ECO:0007669"/>
    <property type="project" value="TreeGrafter"/>
</dbReference>
<keyword evidence="6 8" id="KW-0406">Ion transport</keyword>
<organism evidence="10 11">
    <name type="scientific">Niveomyces insectorum RCEF 264</name>
    <dbReference type="NCBI Taxonomy" id="1081102"/>
    <lineage>
        <taxon>Eukaryota</taxon>
        <taxon>Fungi</taxon>
        <taxon>Dikarya</taxon>
        <taxon>Ascomycota</taxon>
        <taxon>Pezizomycotina</taxon>
        <taxon>Sordariomycetes</taxon>
        <taxon>Hypocreomycetidae</taxon>
        <taxon>Hypocreales</taxon>
        <taxon>Cordycipitaceae</taxon>
        <taxon>Niveomyces</taxon>
    </lineage>
</organism>
<dbReference type="OrthoDB" id="448280at2759"/>
<dbReference type="PANTHER" id="PTHR11040:SF32">
    <property type="entry name" value="ZINC-REGULATED TRANSPORTER 1"/>
    <property type="match status" value="1"/>
</dbReference>
<evidence type="ECO:0000256" key="9">
    <source>
        <dbReference type="SAM" id="MobiDB-lite"/>
    </source>
</evidence>
<gene>
    <name evidence="10" type="ORF">SPI_06219</name>
</gene>
<evidence type="ECO:0000256" key="4">
    <source>
        <dbReference type="ARBA" id="ARBA00022692"/>
    </source>
</evidence>
<evidence type="ECO:0000313" key="10">
    <source>
        <dbReference type="EMBL" id="OAA59017.1"/>
    </source>
</evidence>
<feature type="transmembrane region" description="Helical" evidence="8">
    <location>
        <begin position="147"/>
        <end position="167"/>
    </location>
</feature>
<feature type="transmembrane region" description="Helical" evidence="8">
    <location>
        <begin position="98"/>
        <end position="120"/>
    </location>
</feature>
<sequence>MDKRSQIAILLTQNVVPQQQQHLSSATMSLSFDPHNLDLDTADPRDIACYLASLDKDNGGGSLGLRISAVFVILIASTATTMFPVLATHVERIRMPLYLYLFFRFFGSGVIIATAFIHLLDPAYEEIGPQSCVGMTGGWASFTWPPAIAMASVLLIFLFEFLATWYLKIADKRKNDDDQAFDCPCIEEGVCEPVARGPLGGGTNLEYVAGGGGGGGTGVTARKAGSTKMGATASPRRVAGESESGSDRLDQSYNDDDDGAESVYSINKKAARQSFKEQIAAFLILEFGIIFHSVIIGLNLGVVGDEFTTLYPVMVFHQSFEGLGIGARLSAINFPRKLAYLPWVLALAYGLTTPISIAAGMGLKTSYDSGSHTANVVSGIIDAASAGILIYTGLVEMLAKDFLFDKTIIEHKKRGAFMLVSLFLGTALMSMLGKWA</sequence>
<evidence type="ECO:0000313" key="11">
    <source>
        <dbReference type="Proteomes" id="UP000076874"/>
    </source>
</evidence>
<accession>A0A167RWR4</accession>
<evidence type="ECO:0000256" key="2">
    <source>
        <dbReference type="ARBA" id="ARBA00006939"/>
    </source>
</evidence>
<dbReference type="EMBL" id="AZHD01000011">
    <property type="protein sequence ID" value="OAA59017.1"/>
    <property type="molecule type" value="Genomic_DNA"/>
</dbReference>
<comment type="similarity">
    <text evidence="2 8">Belongs to the ZIP transporter (TC 2.A.5) family.</text>
</comment>
<evidence type="ECO:0000256" key="6">
    <source>
        <dbReference type="ARBA" id="ARBA00023065"/>
    </source>
</evidence>
<dbReference type="AlphaFoldDB" id="A0A167RWR4"/>
<evidence type="ECO:0000256" key="1">
    <source>
        <dbReference type="ARBA" id="ARBA00004141"/>
    </source>
</evidence>
<feature type="region of interest" description="Disordered" evidence="9">
    <location>
        <begin position="219"/>
        <end position="257"/>
    </location>
</feature>
<keyword evidence="4 8" id="KW-0812">Transmembrane</keyword>
<feature type="transmembrane region" description="Helical" evidence="8">
    <location>
        <begin position="339"/>
        <end position="361"/>
    </location>
</feature>
<keyword evidence="3 8" id="KW-0813">Transport</keyword>
<dbReference type="Proteomes" id="UP000076874">
    <property type="component" value="Unassembled WGS sequence"/>
</dbReference>
<keyword evidence="5 8" id="KW-1133">Transmembrane helix</keyword>
<feature type="transmembrane region" description="Helical" evidence="8">
    <location>
        <begin position="309"/>
        <end position="327"/>
    </location>
</feature>
<feature type="transmembrane region" description="Helical" evidence="8">
    <location>
        <begin position="415"/>
        <end position="433"/>
    </location>
</feature>
<feature type="transmembrane region" description="Helical" evidence="8">
    <location>
        <begin position="63"/>
        <end position="86"/>
    </location>
</feature>
<name>A0A167RWR4_9HYPO</name>
<dbReference type="STRING" id="1081102.A0A167RWR4"/>
<evidence type="ECO:0000256" key="5">
    <source>
        <dbReference type="ARBA" id="ARBA00022989"/>
    </source>
</evidence>
<dbReference type="GO" id="GO:0005886">
    <property type="term" value="C:plasma membrane"/>
    <property type="evidence" value="ECO:0007669"/>
    <property type="project" value="TreeGrafter"/>
</dbReference>
<evidence type="ECO:0000256" key="8">
    <source>
        <dbReference type="RuleBase" id="RU362088"/>
    </source>
</evidence>
<dbReference type="InterPro" id="IPR003689">
    <property type="entry name" value="ZIP"/>
</dbReference>
<proteinExistence type="inferred from homology"/>
<comment type="caution">
    <text evidence="10">The sequence shown here is derived from an EMBL/GenBank/DDBJ whole genome shotgun (WGS) entry which is preliminary data.</text>
</comment>
<reference evidence="10 11" key="1">
    <citation type="journal article" date="2016" name="Genome Biol. Evol.">
        <title>Divergent and convergent evolution of fungal pathogenicity.</title>
        <authorList>
            <person name="Shang Y."/>
            <person name="Xiao G."/>
            <person name="Zheng P."/>
            <person name="Cen K."/>
            <person name="Zhan S."/>
            <person name="Wang C."/>
        </authorList>
    </citation>
    <scope>NUCLEOTIDE SEQUENCE [LARGE SCALE GENOMIC DNA]</scope>
    <source>
        <strain evidence="10 11">RCEF 264</strain>
    </source>
</reference>
<dbReference type="Pfam" id="PF02535">
    <property type="entry name" value="Zip"/>
    <property type="match status" value="1"/>
</dbReference>
<dbReference type="GO" id="GO:0000006">
    <property type="term" value="F:high-affinity zinc transmembrane transporter activity"/>
    <property type="evidence" value="ECO:0007669"/>
    <property type="project" value="TreeGrafter"/>
</dbReference>
<dbReference type="InterPro" id="IPR004698">
    <property type="entry name" value="Zn/Fe_permease_fun/pln"/>
</dbReference>
<keyword evidence="11" id="KW-1185">Reference proteome</keyword>
<protein>
    <submittedName>
        <fullName evidence="10">Zinc/iron permease, fungal/plant</fullName>
    </submittedName>
</protein>